<feature type="non-terminal residue" evidence="1">
    <location>
        <position position="76"/>
    </location>
</feature>
<protein>
    <submittedName>
        <fullName evidence="1">Transposable element Tcb2 transposase</fullName>
    </submittedName>
</protein>
<evidence type="ECO:0000313" key="1">
    <source>
        <dbReference type="EMBL" id="EFN81406.1"/>
    </source>
</evidence>
<dbReference type="InParanoid" id="E2BSC3"/>
<dbReference type="Gene3D" id="3.30.420.10">
    <property type="entry name" value="Ribonuclease H-like superfamily/Ribonuclease H"/>
    <property type="match status" value="1"/>
</dbReference>
<feature type="non-terminal residue" evidence="1">
    <location>
        <position position="1"/>
    </location>
</feature>
<dbReference type="InterPro" id="IPR036397">
    <property type="entry name" value="RNaseH_sf"/>
</dbReference>
<sequence length="76" mass="9039">LADWPSQSPDANPIENVWAYIKQKLRGKRVFTLKQLSREIRCIWKALPLEYAENLVDSMPRRYQTIIDADDGWTRY</sequence>
<name>E2BSC3_HARSA</name>
<dbReference type="Proteomes" id="UP000008237">
    <property type="component" value="Unassembled WGS sequence"/>
</dbReference>
<accession>E2BSC3</accession>
<dbReference type="OMA" id="AMTTHEW"/>
<organism evidence="2">
    <name type="scientific">Harpegnathos saltator</name>
    <name type="common">Jerdon's jumping ant</name>
    <dbReference type="NCBI Taxonomy" id="610380"/>
    <lineage>
        <taxon>Eukaryota</taxon>
        <taxon>Metazoa</taxon>
        <taxon>Ecdysozoa</taxon>
        <taxon>Arthropoda</taxon>
        <taxon>Hexapoda</taxon>
        <taxon>Insecta</taxon>
        <taxon>Pterygota</taxon>
        <taxon>Neoptera</taxon>
        <taxon>Endopterygota</taxon>
        <taxon>Hymenoptera</taxon>
        <taxon>Apocrita</taxon>
        <taxon>Aculeata</taxon>
        <taxon>Formicoidea</taxon>
        <taxon>Formicidae</taxon>
        <taxon>Ponerinae</taxon>
        <taxon>Ponerini</taxon>
        <taxon>Harpegnathos</taxon>
    </lineage>
</organism>
<reference evidence="1 2" key="1">
    <citation type="journal article" date="2010" name="Science">
        <title>Genomic comparison of the ants Camponotus floridanus and Harpegnathos saltator.</title>
        <authorList>
            <person name="Bonasio R."/>
            <person name="Zhang G."/>
            <person name="Ye C."/>
            <person name="Mutti N.S."/>
            <person name="Fang X."/>
            <person name="Qin N."/>
            <person name="Donahue G."/>
            <person name="Yang P."/>
            <person name="Li Q."/>
            <person name="Li C."/>
            <person name="Zhang P."/>
            <person name="Huang Z."/>
            <person name="Berger S.L."/>
            <person name="Reinberg D."/>
            <person name="Wang J."/>
            <person name="Liebig J."/>
        </authorList>
    </citation>
    <scope>NUCLEOTIDE SEQUENCE [LARGE SCALE GENOMIC DNA]</scope>
    <source>
        <strain evidence="1 2">R22 G/1</strain>
    </source>
</reference>
<dbReference type="GO" id="GO:0003676">
    <property type="term" value="F:nucleic acid binding"/>
    <property type="evidence" value="ECO:0007669"/>
    <property type="project" value="InterPro"/>
</dbReference>
<gene>
    <name evidence="1" type="ORF">EAI_16847</name>
</gene>
<keyword evidence="2" id="KW-1185">Reference proteome</keyword>
<dbReference type="EMBL" id="GL450180">
    <property type="protein sequence ID" value="EFN81406.1"/>
    <property type="molecule type" value="Genomic_DNA"/>
</dbReference>
<evidence type="ECO:0000313" key="2">
    <source>
        <dbReference type="Proteomes" id="UP000008237"/>
    </source>
</evidence>
<dbReference type="AlphaFoldDB" id="E2BSC3"/>
<dbReference type="STRING" id="610380.E2BSC3"/>
<proteinExistence type="predicted"/>